<dbReference type="SUPFAM" id="SSF82114">
    <property type="entry name" value="Riboflavin kinase-like"/>
    <property type="match status" value="1"/>
</dbReference>
<gene>
    <name evidence="5" type="ORF">DCF19_22585</name>
</gene>
<evidence type="ECO:0000256" key="2">
    <source>
        <dbReference type="ARBA" id="ARBA00022643"/>
    </source>
</evidence>
<reference evidence="5 6" key="2">
    <citation type="submission" date="2018-06" db="EMBL/GenBank/DDBJ databases">
        <title>Metagenomic assembly of (sub)arctic Cyanobacteria and their associated microbiome from non-axenic cultures.</title>
        <authorList>
            <person name="Baurain D."/>
        </authorList>
    </citation>
    <scope>NUCLEOTIDE SEQUENCE [LARGE SCALE GENOMIC DNA]</scope>
    <source>
        <strain evidence="5">ULC066bin1</strain>
    </source>
</reference>
<evidence type="ECO:0000256" key="1">
    <source>
        <dbReference type="ARBA" id="ARBA00022630"/>
    </source>
</evidence>
<dbReference type="GO" id="GO:0000166">
    <property type="term" value="F:nucleotide binding"/>
    <property type="evidence" value="ECO:0007669"/>
    <property type="project" value="UniProtKB-KW"/>
</dbReference>
<evidence type="ECO:0000313" key="6">
    <source>
        <dbReference type="Proteomes" id="UP000249467"/>
    </source>
</evidence>
<dbReference type="GO" id="GO:0008531">
    <property type="term" value="F:riboflavin kinase activity"/>
    <property type="evidence" value="ECO:0007669"/>
    <property type="project" value="InterPro"/>
</dbReference>
<dbReference type="InterPro" id="IPR023465">
    <property type="entry name" value="Riboflavin_kinase_dom_sf"/>
</dbReference>
<organism evidence="5 6">
    <name type="scientific">Pseudanabaena frigida</name>
    <dbReference type="NCBI Taxonomy" id="945775"/>
    <lineage>
        <taxon>Bacteria</taxon>
        <taxon>Bacillati</taxon>
        <taxon>Cyanobacteriota</taxon>
        <taxon>Cyanophyceae</taxon>
        <taxon>Pseudanabaenales</taxon>
        <taxon>Pseudanabaenaceae</taxon>
        <taxon>Pseudanabaena</taxon>
    </lineage>
</organism>
<dbReference type="AlphaFoldDB" id="A0A2W4XN50"/>
<name>A0A2W4XN50_9CYAN</name>
<sequence>MIQIEGKLIQGHQVASGKSPNSPYTEGTIATQIPFFQKLGVDFSPYFQGTLNIDISPHIYVMKKPQFSFQQVNWTTAHPPEDFSFSRCHIIYNNESYDGWVYYPHPETKIQHFHNSSVIELIAMPIPNIKYGDRLKISINNLEIDVIEA</sequence>
<dbReference type="Proteomes" id="UP000249467">
    <property type="component" value="Unassembled WGS sequence"/>
</dbReference>
<proteinExistence type="predicted"/>
<evidence type="ECO:0000313" key="5">
    <source>
        <dbReference type="EMBL" id="PZO35995.1"/>
    </source>
</evidence>
<keyword evidence="2" id="KW-0288">FMN</keyword>
<accession>A0A2W4XN50</accession>
<dbReference type="GO" id="GO:0009231">
    <property type="term" value="P:riboflavin biosynthetic process"/>
    <property type="evidence" value="ECO:0007669"/>
    <property type="project" value="InterPro"/>
</dbReference>
<evidence type="ECO:0000256" key="3">
    <source>
        <dbReference type="ARBA" id="ARBA00022679"/>
    </source>
</evidence>
<reference evidence="5 6" key="1">
    <citation type="submission" date="2018-04" db="EMBL/GenBank/DDBJ databases">
        <authorList>
            <person name="Go L.Y."/>
            <person name="Mitchell J.A."/>
        </authorList>
    </citation>
    <scope>NUCLEOTIDE SEQUENCE [LARGE SCALE GENOMIC DNA]</scope>
    <source>
        <strain evidence="5">ULC066bin1</strain>
    </source>
</reference>
<comment type="caution">
    <text evidence="5">The sequence shown here is derived from an EMBL/GenBank/DDBJ whole genome shotgun (WGS) entry which is preliminary data.</text>
</comment>
<dbReference type="EMBL" id="QBML01000046">
    <property type="protein sequence ID" value="PZO35995.1"/>
    <property type="molecule type" value="Genomic_DNA"/>
</dbReference>
<keyword evidence="3" id="KW-0808">Transferase</keyword>
<protein>
    <submittedName>
        <fullName evidence="5">Uncharacterized protein</fullName>
    </submittedName>
</protein>
<evidence type="ECO:0000256" key="4">
    <source>
        <dbReference type="ARBA" id="ARBA00022741"/>
    </source>
</evidence>
<keyword evidence="1" id="KW-0285">Flavoprotein</keyword>
<keyword evidence="4" id="KW-0547">Nucleotide-binding</keyword>